<evidence type="ECO:0000259" key="14">
    <source>
        <dbReference type="Pfam" id="PF14896"/>
    </source>
</evidence>
<dbReference type="Pfam" id="PF04602">
    <property type="entry name" value="Arabinose_trans"/>
    <property type="match status" value="1"/>
</dbReference>
<dbReference type="InterPro" id="IPR027451">
    <property type="entry name" value="EmbABC_dom1"/>
</dbReference>
<feature type="transmembrane region" description="Helical" evidence="12">
    <location>
        <begin position="28"/>
        <end position="47"/>
    </location>
</feature>
<dbReference type="EMBL" id="CP050124">
    <property type="protein sequence ID" value="QIP40828.1"/>
    <property type="molecule type" value="Genomic_DNA"/>
</dbReference>
<dbReference type="InterPro" id="IPR007680">
    <property type="entry name" value="Arabino_trans_central"/>
</dbReference>
<dbReference type="Gene3D" id="3.40.190.160">
    <property type="match status" value="1"/>
</dbReference>
<keyword evidence="7 12" id="KW-0812">Transmembrane</keyword>
<dbReference type="Pfam" id="PF17689">
    <property type="entry name" value="Arabino_trans_N"/>
    <property type="match status" value="1"/>
</dbReference>
<feature type="transmembrane region" description="Helical" evidence="12">
    <location>
        <begin position="572"/>
        <end position="592"/>
    </location>
</feature>
<feature type="transmembrane region" description="Helical" evidence="12">
    <location>
        <begin position="409"/>
        <end position="433"/>
    </location>
</feature>
<evidence type="ECO:0000256" key="6">
    <source>
        <dbReference type="ARBA" id="ARBA00022679"/>
    </source>
</evidence>
<evidence type="ECO:0000256" key="1">
    <source>
        <dbReference type="ARBA" id="ARBA00003001"/>
    </source>
</evidence>
<reference evidence="16 17" key="1">
    <citation type="submission" date="2020-03" db="EMBL/GenBank/DDBJ databases">
        <title>Screen low temperature-resistant strains for efficient degradation of petroleum hydrocarbons under the low temperature.</title>
        <authorList>
            <person name="Wang Y."/>
            <person name="Chen J."/>
        </authorList>
    </citation>
    <scope>NUCLEOTIDE SEQUENCE [LARGE SCALE GENOMIC DNA]</scope>
    <source>
        <strain evidence="16 17">KB1</strain>
    </source>
</reference>
<name>A0A6G9CVB5_RHOER</name>
<evidence type="ECO:0000259" key="13">
    <source>
        <dbReference type="Pfam" id="PF04602"/>
    </source>
</evidence>
<feature type="transmembrane region" description="Helical" evidence="12">
    <location>
        <begin position="639"/>
        <end position="666"/>
    </location>
</feature>
<evidence type="ECO:0000256" key="9">
    <source>
        <dbReference type="ARBA" id="ARBA00023136"/>
    </source>
</evidence>
<evidence type="ECO:0000256" key="12">
    <source>
        <dbReference type="SAM" id="Phobius"/>
    </source>
</evidence>
<comment type="function">
    <text evidence="1">Arabinosyl transferase responsible for the polymerization of arabinose into the arabinan of arabinogalactan.</text>
</comment>
<evidence type="ECO:0000256" key="7">
    <source>
        <dbReference type="ARBA" id="ARBA00022692"/>
    </source>
</evidence>
<dbReference type="GO" id="GO:0052636">
    <property type="term" value="F:arabinosyltransferase activity"/>
    <property type="evidence" value="ECO:0007669"/>
    <property type="project" value="InterPro"/>
</dbReference>
<evidence type="ECO:0000259" key="15">
    <source>
        <dbReference type="Pfam" id="PF17689"/>
    </source>
</evidence>
<evidence type="ECO:0000256" key="3">
    <source>
        <dbReference type="ARBA" id="ARBA00008195"/>
    </source>
</evidence>
<dbReference type="Proteomes" id="UP000502345">
    <property type="component" value="Chromosome"/>
</dbReference>
<feature type="transmembrane region" description="Helical" evidence="12">
    <location>
        <begin position="548"/>
        <end position="566"/>
    </location>
</feature>
<dbReference type="Gene3D" id="2.60.120.940">
    <property type="entry name" value="EmbC, C-terminal domain, subdomain 2"/>
    <property type="match status" value="1"/>
</dbReference>
<proteinExistence type="inferred from homology"/>
<evidence type="ECO:0000256" key="8">
    <source>
        <dbReference type="ARBA" id="ARBA00022989"/>
    </source>
</evidence>
<feature type="region of interest" description="Disordered" evidence="11">
    <location>
        <begin position="783"/>
        <end position="811"/>
    </location>
</feature>
<keyword evidence="5" id="KW-0328">Glycosyltransferase</keyword>
<keyword evidence="10" id="KW-0961">Cell wall biogenesis/degradation</keyword>
<feature type="transmembrane region" description="Helical" evidence="12">
    <location>
        <begin position="211"/>
        <end position="231"/>
    </location>
</feature>
<feature type="transmembrane region" description="Helical" evidence="12">
    <location>
        <begin position="518"/>
        <end position="536"/>
    </location>
</feature>
<evidence type="ECO:0000256" key="4">
    <source>
        <dbReference type="ARBA" id="ARBA00022475"/>
    </source>
</evidence>
<feature type="transmembrane region" description="Helical" evidence="12">
    <location>
        <begin position="604"/>
        <end position="627"/>
    </location>
</feature>
<dbReference type="GO" id="GO:0071555">
    <property type="term" value="P:cell wall organization"/>
    <property type="evidence" value="ECO:0007669"/>
    <property type="project" value="UniProtKB-KW"/>
</dbReference>
<dbReference type="GO" id="GO:0005886">
    <property type="term" value="C:plasma membrane"/>
    <property type="evidence" value="ECO:0007669"/>
    <property type="project" value="UniProtKB-SubCell"/>
</dbReference>
<dbReference type="Pfam" id="PF14896">
    <property type="entry name" value="Arabino_trans_C"/>
    <property type="match status" value="1"/>
</dbReference>
<evidence type="ECO:0000256" key="10">
    <source>
        <dbReference type="ARBA" id="ARBA00023316"/>
    </source>
</evidence>
<feature type="region of interest" description="Disordered" evidence="11">
    <location>
        <begin position="1"/>
        <end position="22"/>
    </location>
</feature>
<comment type="subcellular location">
    <subcellularLocation>
        <location evidence="2">Cell membrane</location>
        <topology evidence="2">Multi-pass membrane protein</topology>
    </subcellularLocation>
</comment>
<feature type="transmembrane region" description="Helical" evidence="12">
    <location>
        <begin position="251"/>
        <end position="270"/>
    </location>
</feature>
<dbReference type="GO" id="GO:0071766">
    <property type="term" value="P:Actinobacterium-type cell wall biogenesis"/>
    <property type="evidence" value="ECO:0007669"/>
    <property type="project" value="InterPro"/>
</dbReference>
<evidence type="ECO:0000313" key="17">
    <source>
        <dbReference type="Proteomes" id="UP000502345"/>
    </source>
</evidence>
<evidence type="ECO:0000256" key="11">
    <source>
        <dbReference type="SAM" id="MobiDB-lite"/>
    </source>
</evidence>
<protein>
    <submittedName>
        <fullName evidence="16">Arabinosyltransferase</fullName>
    </submittedName>
</protein>
<dbReference type="AlphaFoldDB" id="A0A6G9CVB5"/>
<organism evidence="16 17">
    <name type="scientific">Rhodococcus erythropolis</name>
    <name type="common">Arthrobacter picolinophilus</name>
    <dbReference type="NCBI Taxonomy" id="1833"/>
    <lineage>
        <taxon>Bacteria</taxon>
        <taxon>Bacillati</taxon>
        <taxon>Actinomycetota</taxon>
        <taxon>Actinomycetes</taxon>
        <taxon>Mycobacteriales</taxon>
        <taxon>Nocardiaceae</taxon>
        <taxon>Rhodococcus</taxon>
        <taxon>Rhodococcus erythropolis group</taxon>
    </lineage>
</organism>
<feature type="compositionally biased region" description="Gly residues" evidence="11">
    <location>
        <begin position="801"/>
        <end position="811"/>
    </location>
</feature>
<feature type="transmembrane region" description="Helical" evidence="12">
    <location>
        <begin position="360"/>
        <end position="376"/>
    </location>
</feature>
<feature type="transmembrane region" description="Helical" evidence="12">
    <location>
        <begin position="327"/>
        <end position="348"/>
    </location>
</feature>
<keyword evidence="6 16" id="KW-0808">Transferase</keyword>
<feature type="transmembrane region" description="Helical" evidence="12">
    <location>
        <begin position="686"/>
        <end position="705"/>
    </location>
</feature>
<sequence>MTDSDVATTAPPALPTPERSSGPNRARIVAIVASILGIVLCGSIPFLPIEQDTAAVNWPQAGSTTSVEAPLVSYTPLRMEASIPCASISELAATGGTLVSTAPPGAADARRYGFVATVSPESSDAPARVDVVLRDRVLLSTPVADLPSGCALTLAAEPTRTTFSATGSEPRVIEGDSRPQVVGVFSDLDSAAAGLNVSIEADSRFTSSPSVIKTLAMILGALTAVVSLFALHRLDNRDGRGTRKFLPARWWKFTVLDGVVVGTLVLWHFIGATTTDDGYQFTMARASEQSGYMSNYFRWFAVPETPFGTPYYNILGLLAHVSTASPWVRLPALLAGIITWLVISREVAPRLGAAIRGNRLALWTGALVFLAFWLPFNNGLRPEPIVALGVLLTWCSIERAVATRRLLPVAVAILIAGFTLTAGPSGLICFAALIAGIRPIMRIIIERARTTGYVAAVGPLLAAGLSILIPAFGDQSLAAVIEMQRVHSISPNQPWFDEYLRYQYLFNISVDGSLTRRFGVFVMVLCLGVCTAMMLRKGGRIPGLAAGPSRRVVGLTIGALPLLMFSPTKWTHHFGIFAGLTAVLAMMTAVAVGTKLLRSPRNRALFAAAVLFLLAVAFTGSNSYYYVSSYSVPWWDKPVSISGLGASTVLLGLTVLMLGVAAWYFFREPYTAGKEPSAKHARLLAISPLTVAAGAMVLFEVLSMAKGAVTQYPAYSVGRANVDAVLGQHCGLANDVLLETDPNASMLTPLSGSVATGLSAGGATGFDPNGVASDLRADKEATATGGANTVDTSEDTAGNSAGTGGGAGQTGVNGSSVALPFGLDPATTPVMGSYGQPSAGTLTSDWYQLPDVGENATRGDIISIAAAGRVRSVDKDGIVTYGQNVEVEYGTARGVDDAETDAVETLGKIAPLDIGPAPSWRNLRVPLDQIPVEANSIRLVVSDYDSKPDQWVAVTPPRVPKTQKLNDVVGSQAPVMLDWAVGLAFPCQRPFDHRVGIAEVPEYRILPDHSGALVTSAWQDHYGGGPLGWIDLLLTAQTIPSYLDNDWARDWGSIEKHTAIDPSAVPAQVDEATVQRSGTWNPGSMTMVF</sequence>
<feature type="transmembrane region" description="Helical" evidence="12">
    <location>
        <begin position="453"/>
        <end position="473"/>
    </location>
</feature>
<keyword evidence="4" id="KW-1003">Cell membrane</keyword>
<evidence type="ECO:0000256" key="2">
    <source>
        <dbReference type="ARBA" id="ARBA00004651"/>
    </source>
</evidence>
<evidence type="ECO:0000313" key="16">
    <source>
        <dbReference type="EMBL" id="QIP40828.1"/>
    </source>
</evidence>
<feature type="domain" description="Arabinosyltransferas concanavalin like" evidence="15">
    <location>
        <begin position="50"/>
        <end position="204"/>
    </location>
</feature>
<comment type="similarity">
    <text evidence="3">Belongs to the emb family.</text>
</comment>
<evidence type="ECO:0000256" key="5">
    <source>
        <dbReference type="ARBA" id="ARBA00022676"/>
    </source>
</evidence>
<dbReference type="InterPro" id="IPR032731">
    <property type="entry name" value="Arabino_trans_C"/>
</dbReference>
<feature type="domain" description="Arabinosyltransferase C-terminal" evidence="14">
    <location>
        <begin position="701"/>
        <end position="1085"/>
    </location>
</feature>
<keyword evidence="9 12" id="KW-0472">Membrane</keyword>
<dbReference type="Gene3D" id="2.60.120.610">
    <property type="entry name" value="arabinofuranosyltransferase like domain"/>
    <property type="match status" value="1"/>
</dbReference>
<keyword evidence="8 12" id="KW-1133">Transmembrane helix</keyword>
<feature type="domain" description="Arabinofuranosyltransferase central" evidence="13">
    <location>
        <begin position="208"/>
        <end position="667"/>
    </location>
</feature>
<dbReference type="InterPro" id="IPR040920">
    <property type="entry name" value="Arabino_trans_N"/>
</dbReference>
<dbReference type="InterPro" id="IPR042486">
    <property type="entry name" value="Arabino_trans_C_2"/>
</dbReference>
<accession>A0A6G9CVB5</accession>
<gene>
    <name evidence="16" type="ORF">G9444_3584</name>
</gene>